<evidence type="ECO:0000313" key="1">
    <source>
        <dbReference type="EMBL" id="MFD1568876.1"/>
    </source>
</evidence>
<accession>A0ABD6BUZ6</accession>
<comment type="caution">
    <text evidence="1">The sequence shown here is derived from an EMBL/GenBank/DDBJ whole genome shotgun (WGS) entry which is preliminary data.</text>
</comment>
<dbReference type="AlphaFoldDB" id="A0ABD6BUZ6"/>
<dbReference type="Proteomes" id="UP001597139">
    <property type="component" value="Unassembled WGS sequence"/>
</dbReference>
<proteinExistence type="predicted"/>
<dbReference type="EMBL" id="JBHUCZ010000022">
    <property type="protein sequence ID" value="MFD1568876.1"/>
    <property type="molecule type" value="Genomic_DNA"/>
</dbReference>
<gene>
    <name evidence="1" type="ORF">ACFSAU_15380</name>
</gene>
<keyword evidence="2" id="KW-1185">Reference proteome</keyword>
<sequence>MNRRKVLLGLGSLATLAGGAIGTGAFSEVTAPRDAQISVASDSEAFLRIDATNSASDLVGQQDANGTIAFDFAGGTVNSSASAPEGSGLNPESVTTVPNAFEVYNYGTETIQVKADIPSDGFGADVTSGDELAVKQAITFTYTDTNDNTYDLLWDESQNATEWVEFPVGEGGWVEIEFDLRETGLTGDLVNEITFTAQTNTTSQ</sequence>
<name>A0ABD6BUZ6_9EURY</name>
<evidence type="ECO:0000313" key="2">
    <source>
        <dbReference type="Proteomes" id="UP001597139"/>
    </source>
</evidence>
<organism evidence="1 2">
    <name type="scientific">Halolamina litorea</name>
    <dbReference type="NCBI Taxonomy" id="1515593"/>
    <lineage>
        <taxon>Archaea</taxon>
        <taxon>Methanobacteriati</taxon>
        <taxon>Methanobacteriota</taxon>
        <taxon>Stenosarchaea group</taxon>
        <taxon>Halobacteria</taxon>
        <taxon>Halobacteriales</taxon>
        <taxon>Haloferacaceae</taxon>
    </lineage>
</organism>
<dbReference type="RefSeq" id="WP_267644981.1">
    <property type="nucleotide sequence ID" value="NZ_JANHGR010000001.1"/>
</dbReference>
<reference evidence="1 2" key="1">
    <citation type="journal article" date="2019" name="Int. J. Syst. Evol. Microbiol.">
        <title>The Global Catalogue of Microorganisms (GCM) 10K type strain sequencing project: providing services to taxonomists for standard genome sequencing and annotation.</title>
        <authorList>
            <consortium name="The Broad Institute Genomics Platform"/>
            <consortium name="The Broad Institute Genome Sequencing Center for Infectious Disease"/>
            <person name="Wu L."/>
            <person name="Ma J."/>
        </authorList>
    </citation>
    <scope>NUCLEOTIDE SEQUENCE [LARGE SCALE GENOMIC DNA]</scope>
    <source>
        <strain evidence="1 2">CGMCC 1.12859</strain>
    </source>
</reference>
<protein>
    <submittedName>
        <fullName evidence="1">Uncharacterized protein</fullName>
    </submittedName>
</protein>